<evidence type="ECO:0000313" key="4">
    <source>
        <dbReference type="Proteomes" id="UP001141552"/>
    </source>
</evidence>
<evidence type="ECO:0000256" key="1">
    <source>
        <dbReference type="SAM" id="MobiDB-lite"/>
    </source>
</evidence>
<feature type="domain" description="KIB1-4 beta-propeller" evidence="2">
    <location>
        <begin position="164"/>
        <end position="337"/>
    </location>
</feature>
<evidence type="ECO:0000313" key="3">
    <source>
        <dbReference type="EMBL" id="KAJ4831908.1"/>
    </source>
</evidence>
<keyword evidence="4" id="KW-1185">Reference proteome</keyword>
<dbReference type="InterPro" id="IPR005174">
    <property type="entry name" value="KIB1-4_b-propeller"/>
</dbReference>
<dbReference type="InterPro" id="IPR051304">
    <property type="entry name" value="SCF_F-box_domain"/>
</dbReference>
<gene>
    <name evidence="3" type="ORF">Tsubulata_047267</name>
</gene>
<reference evidence="3" key="2">
    <citation type="journal article" date="2023" name="Plants (Basel)">
        <title>Annotation of the Turnera subulata (Passifloraceae) Draft Genome Reveals the S-Locus Evolved after the Divergence of Turneroideae from Passifloroideae in a Stepwise Manner.</title>
        <authorList>
            <person name="Henning P.M."/>
            <person name="Roalson E.H."/>
            <person name="Mir W."/>
            <person name="McCubbin A.G."/>
            <person name="Shore J.S."/>
        </authorList>
    </citation>
    <scope>NUCLEOTIDE SEQUENCE</scope>
    <source>
        <strain evidence="3">F60SS</strain>
    </source>
</reference>
<dbReference type="Proteomes" id="UP001141552">
    <property type="component" value="Unassembled WGS sequence"/>
</dbReference>
<protein>
    <recommendedName>
        <fullName evidence="2">KIB1-4 beta-propeller domain-containing protein</fullName>
    </recommendedName>
</protein>
<dbReference type="Pfam" id="PF03478">
    <property type="entry name" value="Beta-prop_KIB1-4"/>
    <property type="match status" value="1"/>
</dbReference>
<dbReference type="PANTHER" id="PTHR47123">
    <property type="entry name" value="F-BOX PROTEIN SKIP23"/>
    <property type="match status" value="1"/>
</dbReference>
<accession>A0A9Q0FI61</accession>
<dbReference type="AlphaFoldDB" id="A0A9Q0FI61"/>
<comment type="caution">
    <text evidence="3">The sequence shown here is derived from an EMBL/GenBank/DDBJ whole genome shotgun (WGS) entry which is preliminary data.</text>
</comment>
<name>A0A9Q0FI61_9ROSI</name>
<feature type="compositionally biased region" description="Polar residues" evidence="1">
    <location>
        <begin position="405"/>
        <end position="414"/>
    </location>
</feature>
<dbReference type="PANTHER" id="PTHR47123:SF15">
    <property type="entry name" value="F-BOX PROTEIN SKIP23"/>
    <property type="match status" value="1"/>
</dbReference>
<feature type="region of interest" description="Disordered" evidence="1">
    <location>
        <begin position="383"/>
        <end position="414"/>
    </location>
</feature>
<reference evidence="3" key="1">
    <citation type="submission" date="2022-02" db="EMBL/GenBank/DDBJ databases">
        <authorList>
            <person name="Henning P.M."/>
            <person name="McCubbin A.G."/>
            <person name="Shore J.S."/>
        </authorList>
    </citation>
    <scope>NUCLEOTIDE SEQUENCE</scope>
    <source>
        <strain evidence="3">F60SS</strain>
        <tissue evidence="3">Leaves</tissue>
    </source>
</reference>
<dbReference type="OrthoDB" id="638130at2759"/>
<proteinExistence type="predicted"/>
<sequence length="414" mass="46657">MDDSENEKSLYPPWCDLIFDLLDLIAGCLESPCAVRRFRSVCRSWRDATPPPPPPTPSPTLELPSLNGGGDYCFKLIRSTVYIVQPLSNGRHETVATKPWIIMMEFLGANIFTFRDLAYGSEVRTIDYSELPKLVDLREYDVVEVSSYYDLETVPDSVDVDIDSKCFCERDDGTFCMILVAGDLYVWKLGNKKWAKVDNTVDVLLEYESVRCYEGKFFALLRTGVTVIVDPVSLEMQKLTEAVDADLVDSEFSFVDSDLTGDLLLVMMNKRYPDLFHDEMLYQFGVRKLDDSGAWIVDDSALENLYFIGYTWSGVVPAKYLPGYNKGSVYFANDQVNSRCQHPASVFLLAKIGGGLGEALQVCPAAHCSQLFWPPPKWFNQSPCSNAAPQRRKMEQKDEPYELQEPNNSSGDGV</sequence>
<dbReference type="EMBL" id="JAKUCV010005257">
    <property type="protein sequence ID" value="KAJ4831908.1"/>
    <property type="molecule type" value="Genomic_DNA"/>
</dbReference>
<organism evidence="3 4">
    <name type="scientific">Turnera subulata</name>
    <dbReference type="NCBI Taxonomy" id="218843"/>
    <lineage>
        <taxon>Eukaryota</taxon>
        <taxon>Viridiplantae</taxon>
        <taxon>Streptophyta</taxon>
        <taxon>Embryophyta</taxon>
        <taxon>Tracheophyta</taxon>
        <taxon>Spermatophyta</taxon>
        <taxon>Magnoliopsida</taxon>
        <taxon>eudicotyledons</taxon>
        <taxon>Gunneridae</taxon>
        <taxon>Pentapetalae</taxon>
        <taxon>rosids</taxon>
        <taxon>fabids</taxon>
        <taxon>Malpighiales</taxon>
        <taxon>Passifloraceae</taxon>
        <taxon>Turnera</taxon>
    </lineage>
</organism>
<evidence type="ECO:0000259" key="2">
    <source>
        <dbReference type="Pfam" id="PF03478"/>
    </source>
</evidence>